<keyword evidence="5" id="KW-1133">Transmembrane helix</keyword>
<gene>
    <name evidence="7" type="ORF">FSW04_10985</name>
</gene>
<keyword evidence="2 4" id="KW-0479">Metal-binding</keyword>
<evidence type="ECO:0000313" key="8">
    <source>
        <dbReference type="Proteomes" id="UP000321805"/>
    </source>
</evidence>
<proteinExistence type="predicted"/>
<dbReference type="KEGG" id="bsol:FSW04_10985"/>
<evidence type="ECO:0000256" key="1">
    <source>
        <dbReference type="ARBA" id="ARBA00022617"/>
    </source>
</evidence>
<evidence type="ECO:0000256" key="2">
    <source>
        <dbReference type="ARBA" id="ARBA00022723"/>
    </source>
</evidence>
<reference evidence="7 8" key="1">
    <citation type="journal article" date="2018" name="J. Microbiol.">
        <title>Baekduia soli gen. nov., sp. nov., a novel bacterium isolated from the soil of Baekdu Mountain and proposal of a novel family name, Baekduiaceae fam. nov.</title>
        <authorList>
            <person name="An D.S."/>
            <person name="Siddiqi M.Z."/>
            <person name="Kim K.H."/>
            <person name="Yu H.S."/>
            <person name="Im W.T."/>
        </authorList>
    </citation>
    <scope>NUCLEOTIDE SEQUENCE [LARGE SCALE GENOMIC DNA]</scope>
    <source>
        <strain evidence="7 8">BR7-21</strain>
    </source>
</reference>
<keyword evidence="3 4" id="KW-0408">Iron</keyword>
<dbReference type="Pfam" id="PF13442">
    <property type="entry name" value="Cytochrome_CBB3"/>
    <property type="match status" value="1"/>
</dbReference>
<organism evidence="7 8">
    <name type="scientific">Baekduia soli</name>
    <dbReference type="NCBI Taxonomy" id="496014"/>
    <lineage>
        <taxon>Bacteria</taxon>
        <taxon>Bacillati</taxon>
        <taxon>Actinomycetota</taxon>
        <taxon>Thermoleophilia</taxon>
        <taxon>Solirubrobacterales</taxon>
        <taxon>Baekduiaceae</taxon>
        <taxon>Baekduia</taxon>
    </lineage>
</organism>
<dbReference type="Gene3D" id="1.10.760.10">
    <property type="entry name" value="Cytochrome c-like domain"/>
    <property type="match status" value="1"/>
</dbReference>
<dbReference type="EMBL" id="CP042430">
    <property type="protein sequence ID" value="QEC48041.1"/>
    <property type="molecule type" value="Genomic_DNA"/>
</dbReference>
<dbReference type="AlphaFoldDB" id="A0A5B8U522"/>
<keyword evidence="1 4" id="KW-0349">Heme</keyword>
<dbReference type="GO" id="GO:0009055">
    <property type="term" value="F:electron transfer activity"/>
    <property type="evidence" value="ECO:0007669"/>
    <property type="project" value="InterPro"/>
</dbReference>
<protein>
    <submittedName>
        <fullName evidence="7">C-type cytochrome</fullName>
    </submittedName>
</protein>
<keyword evidence="8" id="KW-1185">Reference proteome</keyword>
<dbReference type="InterPro" id="IPR036909">
    <property type="entry name" value="Cyt_c-like_dom_sf"/>
</dbReference>
<feature type="transmembrane region" description="Helical" evidence="5">
    <location>
        <begin position="6"/>
        <end position="23"/>
    </location>
</feature>
<accession>A0A5B8U522</accession>
<dbReference type="PROSITE" id="PS51007">
    <property type="entry name" value="CYTC"/>
    <property type="match status" value="1"/>
</dbReference>
<name>A0A5B8U522_9ACTN</name>
<feature type="domain" description="Cytochrome c" evidence="6">
    <location>
        <begin position="82"/>
        <end position="163"/>
    </location>
</feature>
<keyword evidence="5" id="KW-0472">Membrane</keyword>
<dbReference type="SUPFAM" id="SSF46626">
    <property type="entry name" value="Cytochrome c"/>
    <property type="match status" value="1"/>
</dbReference>
<dbReference type="Proteomes" id="UP000321805">
    <property type="component" value="Chromosome"/>
</dbReference>
<evidence type="ECO:0000256" key="5">
    <source>
        <dbReference type="SAM" id="Phobius"/>
    </source>
</evidence>
<evidence type="ECO:0000259" key="6">
    <source>
        <dbReference type="PROSITE" id="PS51007"/>
    </source>
</evidence>
<dbReference type="GO" id="GO:0046872">
    <property type="term" value="F:metal ion binding"/>
    <property type="evidence" value="ECO:0007669"/>
    <property type="project" value="UniProtKB-KW"/>
</dbReference>
<sequence>MIGTIVFVIVFVAIGLSVVLAAMRSGRKPSAAGSEPRAVRRAWLAGIAVVTLVLGVGVPALVLVNNGDNHAKHGPGGVDLTAAQATGRSLFVKNCSTCHTLDGAKATGRVGPNLDTLNGGNLTSAFVMDAIVNGRARGAGQMPANLLQGQDAKDVASFVSAVAGR</sequence>
<evidence type="ECO:0000313" key="7">
    <source>
        <dbReference type="EMBL" id="QEC48041.1"/>
    </source>
</evidence>
<keyword evidence="5" id="KW-0812">Transmembrane</keyword>
<evidence type="ECO:0000256" key="3">
    <source>
        <dbReference type="ARBA" id="ARBA00023004"/>
    </source>
</evidence>
<dbReference type="OrthoDB" id="9811281at2"/>
<evidence type="ECO:0000256" key="4">
    <source>
        <dbReference type="PROSITE-ProRule" id="PRU00433"/>
    </source>
</evidence>
<dbReference type="RefSeq" id="WP_146919176.1">
    <property type="nucleotide sequence ID" value="NZ_CP042430.1"/>
</dbReference>
<dbReference type="InterPro" id="IPR009056">
    <property type="entry name" value="Cyt_c-like_dom"/>
</dbReference>
<dbReference type="GO" id="GO:0020037">
    <property type="term" value="F:heme binding"/>
    <property type="evidence" value="ECO:0007669"/>
    <property type="project" value="InterPro"/>
</dbReference>
<feature type="transmembrane region" description="Helical" evidence="5">
    <location>
        <begin position="43"/>
        <end position="64"/>
    </location>
</feature>